<evidence type="ECO:0000313" key="2">
    <source>
        <dbReference type="Proteomes" id="UP000568380"/>
    </source>
</evidence>
<name>A0A7W8A896_9ACTN</name>
<keyword evidence="2" id="KW-1185">Reference proteome</keyword>
<protein>
    <submittedName>
        <fullName evidence="1">Uncharacterized protein</fullName>
    </submittedName>
</protein>
<dbReference type="EMBL" id="JACHIN010000010">
    <property type="protein sequence ID" value="MBB5081388.1"/>
    <property type="molecule type" value="Genomic_DNA"/>
</dbReference>
<reference evidence="1 2" key="1">
    <citation type="submission" date="2020-08" db="EMBL/GenBank/DDBJ databases">
        <title>Genomic Encyclopedia of Type Strains, Phase IV (KMG-IV): sequencing the most valuable type-strain genomes for metagenomic binning, comparative biology and taxonomic classification.</title>
        <authorList>
            <person name="Goeker M."/>
        </authorList>
    </citation>
    <scope>NUCLEOTIDE SEQUENCE [LARGE SCALE GENOMIC DNA]</scope>
    <source>
        <strain evidence="1 2">DSM 45385</strain>
    </source>
</reference>
<dbReference type="AlphaFoldDB" id="A0A7W8A896"/>
<sequence length="228" mass="25264">MNALTVEMWKVWDSELGYTPTDFMEGEQNAAVAPPRDGADPLWGVSRVDEQGHAHIHIFPHTALEWRAAEYGIDHDDVETLLDVILHEPWIPALDDPLAFTDPRAAKILADIHGLPTVWTPGVSDEVRRQAHLERINAVKTHRARLDAETKQVRQGVVDYLGISVTLPDDPLAAVRAARLDPIRVQARQLAVARNRDRGQGFTPVTITSKPAMTFAGRKPWSGVEVSG</sequence>
<dbReference type="Proteomes" id="UP000568380">
    <property type="component" value="Unassembled WGS sequence"/>
</dbReference>
<organism evidence="1 2">
    <name type="scientific">Nonomuraea endophytica</name>
    <dbReference type="NCBI Taxonomy" id="714136"/>
    <lineage>
        <taxon>Bacteria</taxon>
        <taxon>Bacillati</taxon>
        <taxon>Actinomycetota</taxon>
        <taxon>Actinomycetes</taxon>
        <taxon>Streptosporangiales</taxon>
        <taxon>Streptosporangiaceae</taxon>
        <taxon>Nonomuraea</taxon>
    </lineage>
</organism>
<accession>A0A7W8A896</accession>
<dbReference type="RefSeq" id="WP_184968717.1">
    <property type="nucleotide sequence ID" value="NZ_JACHIN010000010.1"/>
</dbReference>
<proteinExistence type="predicted"/>
<evidence type="ECO:0000313" key="1">
    <source>
        <dbReference type="EMBL" id="MBB5081388.1"/>
    </source>
</evidence>
<gene>
    <name evidence="1" type="ORF">HNR40_006883</name>
</gene>
<comment type="caution">
    <text evidence="1">The sequence shown here is derived from an EMBL/GenBank/DDBJ whole genome shotgun (WGS) entry which is preliminary data.</text>
</comment>